<proteinExistence type="predicted"/>
<evidence type="ECO:0008006" key="3">
    <source>
        <dbReference type="Google" id="ProtNLM"/>
    </source>
</evidence>
<name>A0A7X7LYV9_9RHOO</name>
<dbReference type="InterPro" id="IPR029058">
    <property type="entry name" value="AB_hydrolase_fold"/>
</dbReference>
<dbReference type="EMBL" id="JAAYYV010000384">
    <property type="protein sequence ID" value="NLF55446.1"/>
    <property type="molecule type" value="Genomic_DNA"/>
</dbReference>
<dbReference type="SUPFAM" id="SSF53474">
    <property type="entry name" value="alpha/beta-Hydrolases"/>
    <property type="match status" value="1"/>
</dbReference>
<reference evidence="1 2" key="1">
    <citation type="journal article" date="2020" name="Biotechnol. Biofuels">
        <title>New insights from the biogas microbiome by comprehensive genome-resolved metagenomics of nearly 1600 species originating from multiple anaerobic digesters.</title>
        <authorList>
            <person name="Campanaro S."/>
            <person name="Treu L."/>
            <person name="Rodriguez-R L.M."/>
            <person name="Kovalovszki A."/>
            <person name="Ziels R.M."/>
            <person name="Maus I."/>
            <person name="Zhu X."/>
            <person name="Kougias P.G."/>
            <person name="Basile A."/>
            <person name="Luo G."/>
            <person name="Schluter A."/>
            <person name="Konstantinidis K.T."/>
            <person name="Angelidaki I."/>
        </authorList>
    </citation>
    <scope>NUCLEOTIDE SEQUENCE [LARGE SCALE GENOMIC DNA]</scope>
    <source>
        <strain evidence="1">AS06rmzACSIP_256</strain>
    </source>
</reference>
<dbReference type="Proteomes" id="UP000536534">
    <property type="component" value="Unassembled WGS sequence"/>
</dbReference>
<evidence type="ECO:0000313" key="2">
    <source>
        <dbReference type="Proteomes" id="UP000536534"/>
    </source>
</evidence>
<sequence>EAMGKRRLIGVYVGWRGASIDVPVLEQLTFWDRKAVAEELGSGGVTRLLLELEGATADDPRNVFVVVGHSFGGAIVVRALADVLTERISNASATDGGARIFGDGVLVLNPAIEANQVLPLVEAARARSHVADQLPILISLSTDADGATHRAFPLGQTIGLLTWRQHDLKRSYFYDRQAPEVSIPLRERHLDATTAGNFAPFLTHRLAARAEGEDIRFELTPCAANPAGCEPKGWTTLRGQPAIRGLPAHYPLYFLKTDETVMDGHNDIFTREVRSFVFAVIDDVVRKALPAMAAPRGARRLATPSLLADPALFEARMKTIWANMPADGEE</sequence>
<evidence type="ECO:0000313" key="1">
    <source>
        <dbReference type="EMBL" id="NLF55446.1"/>
    </source>
</evidence>
<organism evidence="1 2">
    <name type="scientific">Thauera phenolivorans</name>
    <dbReference type="NCBI Taxonomy" id="1792543"/>
    <lineage>
        <taxon>Bacteria</taxon>
        <taxon>Pseudomonadati</taxon>
        <taxon>Pseudomonadota</taxon>
        <taxon>Betaproteobacteria</taxon>
        <taxon>Rhodocyclales</taxon>
        <taxon>Zoogloeaceae</taxon>
        <taxon>Thauera</taxon>
    </lineage>
</organism>
<protein>
    <recommendedName>
        <fullName evidence="3">Alpha/beta hydrolase</fullName>
    </recommendedName>
</protein>
<comment type="caution">
    <text evidence="1">The sequence shown here is derived from an EMBL/GenBank/DDBJ whole genome shotgun (WGS) entry which is preliminary data.</text>
</comment>
<dbReference type="AlphaFoldDB" id="A0A7X7LYV9"/>
<feature type="non-terminal residue" evidence="1">
    <location>
        <position position="1"/>
    </location>
</feature>
<gene>
    <name evidence="1" type="ORF">GX576_13805</name>
</gene>
<accession>A0A7X7LYV9</accession>